<protein>
    <submittedName>
        <fullName evidence="3">Glycosyl transferase</fullName>
    </submittedName>
</protein>
<keyword evidence="4" id="KW-1185">Reference proteome</keyword>
<accession>A0A443IAI9</accession>
<organism evidence="3 4">
    <name type="scientific">[Pantoea] beijingensis</name>
    <dbReference type="NCBI Taxonomy" id="1324864"/>
    <lineage>
        <taxon>Bacteria</taxon>
        <taxon>Pseudomonadati</taxon>
        <taxon>Pseudomonadota</taxon>
        <taxon>Gammaproteobacteria</taxon>
        <taxon>Enterobacterales</taxon>
        <taxon>Erwiniaceae</taxon>
        <taxon>Erwinia</taxon>
    </lineage>
</organism>
<feature type="domain" description="Glycosyl transferase family 1" evidence="1">
    <location>
        <begin position="194"/>
        <end position="324"/>
    </location>
</feature>
<comment type="caution">
    <text evidence="3">The sequence shown here is derived from an EMBL/GenBank/DDBJ whole genome shotgun (WGS) entry which is preliminary data.</text>
</comment>
<evidence type="ECO:0000313" key="3">
    <source>
        <dbReference type="EMBL" id="RWR01188.1"/>
    </source>
</evidence>
<dbReference type="GO" id="GO:0016757">
    <property type="term" value="F:glycosyltransferase activity"/>
    <property type="evidence" value="ECO:0007669"/>
    <property type="project" value="InterPro"/>
</dbReference>
<dbReference type="Pfam" id="PF13439">
    <property type="entry name" value="Glyco_transf_4"/>
    <property type="match status" value="1"/>
</dbReference>
<sequence>MKMKILHCAETIKGGVATVMKQIIAAQINSPECEKVICLIPDSQREELNEISEKNISTFHRTGRNIFSLLNLTVKFFFLLLREKPDVVHLHSTFSGFFARLVLILLMPIRRPKVIYCPHAFSFLMENSAIKQRIYIYIERFFSLVTDSIICVSDYERMKAINCGLKETKLIVIHNGVPPHASEHAKHQRVNLNLLFVGRLDFQKGYDVLIEAMRQIHDPTIHLTIVGDSVTKETQKILLDNVTYTGWLKSAELESHFINSDALIIPSRWEGFAMVPLEAMSYSLPIVSSDSTSLPEVVKDGETGFLFENGNADELREKILSLKNIDLKVMGANGNRLFRDKFTSESMIEKTNKLYQEIFLR</sequence>
<dbReference type="PANTHER" id="PTHR45947:SF3">
    <property type="entry name" value="SULFOQUINOVOSYL TRANSFERASE SQD2"/>
    <property type="match status" value="1"/>
</dbReference>
<reference evidence="3 4" key="1">
    <citation type="submission" date="2014-04" db="EMBL/GenBank/DDBJ databases">
        <title>Draft genome sequence of Pantoea beijingensis strain LMG 27579, an emerging pathogen to Pleurotus eryngii with potential industrial application.</title>
        <authorList>
            <person name="Xu F."/>
            <person name="Liu Y."/>
            <person name="Wang S."/>
            <person name="Yin Y."/>
            <person name="Ma Y."/>
            <person name="Zhao S."/>
            <person name="Rong C."/>
        </authorList>
    </citation>
    <scope>NUCLEOTIDE SEQUENCE [LARGE SCALE GENOMIC DNA]</scope>
    <source>
        <strain evidence="3 4">LMG 27579</strain>
    </source>
</reference>
<gene>
    <name evidence="3" type="ORF">ED28_14805</name>
</gene>
<evidence type="ECO:0000313" key="4">
    <source>
        <dbReference type="Proteomes" id="UP000288794"/>
    </source>
</evidence>
<name>A0A443IAI9_9GAMM</name>
<dbReference type="InterPro" id="IPR050194">
    <property type="entry name" value="Glycosyltransferase_grp1"/>
</dbReference>
<dbReference type="InterPro" id="IPR028098">
    <property type="entry name" value="Glyco_trans_4-like_N"/>
</dbReference>
<evidence type="ECO:0000259" key="2">
    <source>
        <dbReference type="Pfam" id="PF13439"/>
    </source>
</evidence>
<dbReference type="Pfam" id="PF00534">
    <property type="entry name" value="Glycos_transf_1"/>
    <property type="match status" value="1"/>
</dbReference>
<dbReference type="InterPro" id="IPR001296">
    <property type="entry name" value="Glyco_trans_1"/>
</dbReference>
<proteinExistence type="predicted"/>
<dbReference type="PANTHER" id="PTHR45947">
    <property type="entry name" value="SULFOQUINOVOSYL TRANSFERASE SQD2"/>
    <property type="match status" value="1"/>
</dbReference>
<feature type="domain" description="Glycosyltransferase subfamily 4-like N-terminal" evidence="2">
    <location>
        <begin position="14"/>
        <end position="179"/>
    </location>
</feature>
<dbReference type="SUPFAM" id="SSF53756">
    <property type="entry name" value="UDP-Glycosyltransferase/glycogen phosphorylase"/>
    <property type="match status" value="1"/>
</dbReference>
<dbReference type="AlphaFoldDB" id="A0A443IAI9"/>
<dbReference type="Gene3D" id="3.40.50.2000">
    <property type="entry name" value="Glycogen Phosphorylase B"/>
    <property type="match status" value="2"/>
</dbReference>
<evidence type="ECO:0000259" key="1">
    <source>
        <dbReference type="Pfam" id="PF00534"/>
    </source>
</evidence>
<dbReference type="Proteomes" id="UP000288794">
    <property type="component" value="Unassembled WGS sequence"/>
</dbReference>
<dbReference type="EMBL" id="JMEE01000039">
    <property type="protein sequence ID" value="RWR01188.1"/>
    <property type="molecule type" value="Genomic_DNA"/>
</dbReference>
<keyword evidence="3" id="KW-0808">Transferase</keyword>